<name>A0ABS4I760_9BACL</name>
<sequence length="499" mass="51677">MSKRIVSVITTLAMLICMLAIVPLPKAAAAGSAAEINHVETKVDTATQTVTFQGDISLGMGKDVTIMVANPLGQLDFLNQTVSGSDGKFAFSYTPSSMMDGTYTVKIGGEGVALPYSGSFQFSSTSPASATLTGPASIVSGQSLDLKLGVNHYPSTFSILNVVLNYDPNHLQFETVGDNGHISLAEASISSLKDNFKVLVTGVKPDKGQILIIMSSIGAGNEVSGGDLLTVHAKASNVSTSVTSNVYLSNAAVSSEGSEIELAGASLALQIQPLNKEALTALIETAQNKHDMAVEGTQAGQYPSGSKNVLQQAINNAKIVEDNASATEAEVQAALSSLDAALNTFINSVITSNPGPGDVDKTALGTSIGNAESKLDATVTGTKVGQYASESKATLQAAVASAKAVFDNASSTQAQVNAVKVELDTALQVFLDSIITLIPGETRVTIKDLSVIAKYYGTTSADANWSQIEKADIFGTGKIDIQVLAAVARMIIDDWLSEG</sequence>
<keyword evidence="1" id="KW-0732">Signal</keyword>
<gene>
    <name evidence="2" type="ORF">J2Z65_005928</name>
</gene>
<keyword evidence="3" id="KW-1185">Reference proteome</keyword>
<organism evidence="2 3">
    <name type="scientific">Paenibacillus aceris</name>
    <dbReference type="NCBI Taxonomy" id="869555"/>
    <lineage>
        <taxon>Bacteria</taxon>
        <taxon>Bacillati</taxon>
        <taxon>Bacillota</taxon>
        <taxon>Bacilli</taxon>
        <taxon>Bacillales</taxon>
        <taxon>Paenibacillaceae</taxon>
        <taxon>Paenibacillus</taxon>
    </lineage>
</organism>
<proteinExistence type="predicted"/>
<evidence type="ECO:0008006" key="4">
    <source>
        <dbReference type="Google" id="ProtNLM"/>
    </source>
</evidence>
<evidence type="ECO:0000313" key="2">
    <source>
        <dbReference type="EMBL" id="MBP1966668.1"/>
    </source>
</evidence>
<dbReference type="Gene3D" id="1.10.1330.10">
    <property type="entry name" value="Dockerin domain"/>
    <property type="match status" value="1"/>
</dbReference>
<dbReference type="RefSeq" id="WP_167066887.1">
    <property type="nucleotide sequence ID" value="NZ_JAAOZR010000046.1"/>
</dbReference>
<comment type="caution">
    <text evidence="2">The sequence shown here is derived from an EMBL/GenBank/DDBJ whole genome shotgun (WGS) entry which is preliminary data.</text>
</comment>
<evidence type="ECO:0000256" key="1">
    <source>
        <dbReference type="SAM" id="SignalP"/>
    </source>
</evidence>
<dbReference type="Gene3D" id="1.20.1270.90">
    <property type="entry name" value="AF1782-like"/>
    <property type="match status" value="2"/>
</dbReference>
<dbReference type="InterPro" id="IPR036439">
    <property type="entry name" value="Dockerin_dom_sf"/>
</dbReference>
<dbReference type="CDD" id="cd08547">
    <property type="entry name" value="Type_II_cohesin"/>
    <property type="match status" value="1"/>
</dbReference>
<dbReference type="SUPFAM" id="SSF49384">
    <property type="entry name" value="Carbohydrate-binding domain"/>
    <property type="match status" value="1"/>
</dbReference>
<dbReference type="InterPro" id="IPR008965">
    <property type="entry name" value="CBM2/CBM3_carb-bd_dom_sf"/>
</dbReference>
<dbReference type="Proteomes" id="UP001519344">
    <property type="component" value="Unassembled WGS sequence"/>
</dbReference>
<dbReference type="EMBL" id="JAGGKV010000023">
    <property type="protein sequence ID" value="MBP1966668.1"/>
    <property type="molecule type" value="Genomic_DNA"/>
</dbReference>
<feature type="signal peptide" evidence="1">
    <location>
        <begin position="1"/>
        <end position="29"/>
    </location>
</feature>
<feature type="chain" id="PRO_5046346673" description="Cohesin domain-containing protein" evidence="1">
    <location>
        <begin position="30"/>
        <end position="499"/>
    </location>
</feature>
<dbReference type="Pfam" id="PF07554">
    <property type="entry name" value="FIVAR"/>
    <property type="match status" value="2"/>
</dbReference>
<protein>
    <recommendedName>
        <fullName evidence="4">Cohesin domain-containing protein</fullName>
    </recommendedName>
</protein>
<evidence type="ECO:0000313" key="3">
    <source>
        <dbReference type="Proteomes" id="UP001519344"/>
    </source>
</evidence>
<accession>A0ABS4I760</accession>
<reference evidence="2 3" key="1">
    <citation type="submission" date="2021-03" db="EMBL/GenBank/DDBJ databases">
        <title>Genomic Encyclopedia of Type Strains, Phase IV (KMG-IV): sequencing the most valuable type-strain genomes for metagenomic binning, comparative biology and taxonomic classification.</title>
        <authorList>
            <person name="Goeker M."/>
        </authorList>
    </citation>
    <scope>NUCLEOTIDE SEQUENCE [LARGE SCALE GENOMIC DNA]</scope>
    <source>
        <strain evidence="2 3">DSM 24950</strain>
    </source>
</reference>
<dbReference type="Gene3D" id="2.60.40.680">
    <property type="match status" value="1"/>
</dbReference>